<accession>A0A3N0CBN3</accession>
<dbReference type="EMBL" id="RJSE01000009">
    <property type="protein sequence ID" value="RNL60671.1"/>
    <property type="molecule type" value="Genomic_DNA"/>
</dbReference>
<name>A0A3N0CBN3_9ACTN</name>
<dbReference type="InterPro" id="IPR036102">
    <property type="entry name" value="OsmC/Ohrsf"/>
</dbReference>
<reference evidence="1 2" key="1">
    <citation type="submission" date="2018-11" db="EMBL/GenBank/DDBJ databases">
        <authorList>
            <person name="Li F."/>
        </authorList>
    </citation>
    <scope>NUCLEOTIDE SEQUENCE [LARGE SCALE GENOMIC DNA]</scope>
    <source>
        <strain evidence="1 2">Gsoil 097</strain>
    </source>
</reference>
<sequence length="139" mass="14778">MSATATVTTRTTGQPGRYILSAEGRHLVVDASAMTGGVAEAFVAQELLVGALATCAQAVVFAKGEEFEIRPTFVTVEVESDRDPEASPPVYSSITMDFVLGGIAQEDAQRLVDEFTSLCPIYYTVSQAAPMTVTVRVEP</sequence>
<dbReference type="Gene3D" id="3.30.300.20">
    <property type="match status" value="1"/>
</dbReference>
<dbReference type="OrthoDB" id="9789573at2"/>
<proteinExistence type="predicted"/>
<comment type="caution">
    <text evidence="1">The sequence shown here is derived from an EMBL/GenBank/DDBJ whole genome shotgun (WGS) entry which is preliminary data.</text>
</comment>
<dbReference type="RefSeq" id="WP_123229423.1">
    <property type="nucleotide sequence ID" value="NZ_RJSE01000009.1"/>
</dbReference>
<gene>
    <name evidence="1" type="ORF">EFK50_20390</name>
</gene>
<dbReference type="InterPro" id="IPR003718">
    <property type="entry name" value="OsmC/Ohr_fam"/>
</dbReference>
<dbReference type="InterPro" id="IPR015946">
    <property type="entry name" value="KH_dom-like_a/b"/>
</dbReference>
<evidence type="ECO:0000313" key="1">
    <source>
        <dbReference type="EMBL" id="RNL60671.1"/>
    </source>
</evidence>
<dbReference type="Pfam" id="PF02566">
    <property type="entry name" value="OsmC"/>
    <property type="match status" value="1"/>
</dbReference>
<organism evidence="1 2">
    <name type="scientific">Nocardioides marmoriginsengisoli</name>
    <dbReference type="NCBI Taxonomy" id="661483"/>
    <lineage>
        <taxon>Bacteria</taxon>
        <taxon>Bacillati</taxon>
        <taxon>Actinomycetota</taxon>
        <taxon>Actinomycetes</taxon>
        <taxon>Propionibacteriales</taxon>
        <taxon>Nocardioidaceae</taxon>
        <taxon>Nocardioides</taxon>
    </lineage>
</organism>
<dbReference type="Proteomes" id="UP000267128">
    <property type="component" value="Unassembled WGS sequence"/>
</dbReference>
<evidence type="ECO:0000313" key="2">
    <source>
        <dbReference type="Proteomes" id="UP000267128"/>
    </source>
</evidence>
<dbReference type="AlphaFoldDB" id="A0A3N0CBN3"/>
<keyword evidence="2" id="KW-1185">Reference proteome</keyword>
<dbReference type="SUPFAM" id="SSF82784">
    <property type="entry name" value="OsmC-like"/>
    <property type="match status" value="1"/>
</dbReference>
<protein>
    <submittedName>
        <fullName evidence="1">OsmC family peroxiredoxin</fullName>
    </submittedName>
</protein>